<dbReference type="PANTHER" id="PTHR48100:SF62">
    <property type="entry name" value="GLUCOSYL-3-PHOSPHOGLYCERATE PHOSPHATASE"/>
    <property type="match status" value="1"/>
</dbReference>
<dbReference type="InterPro" id="IPR013078">
    <property type="entry name" value="His_Pase_superF_clade-1"/>
</dbReference>
<accession>A0A2N5CGX9</accession>
<gene>
    <name evidence="1" type="ORF">CYJ10_07400</name>
</gene>
<dbReference type="CDD" id="cd07067">
    <property type="entry name" value="HP_PGM_like"/>
    <property type="match status" value="1"/>
</dbReference>
<proteinExistence type="predicted"/>
<dbReference type="GO" id="GO:0016791">
    <property type="term" value="F:phosphatase activity"/>
    <property type="evidence" value="ECO:0007669"/>
    <property type="project" value="TreeGrafter"/>
</dbReference>
<dbReference type="Pfam" id="PF00300">
    <property type="entry name" value="His_Phos_1"/>
    <property type="match status" value="1"/>
</dbReference>
<dbReference type="SUPFAM" id="SSF53254">
    <property type="entry name" value="Phosphoglycerate mutase-like"/>
    <property type="match status" value="1"/>
</dbReference>
<dbReference type="PANTHER" id="PTHR48100">
    <property type="entry name" value="BROAD-SPECIFICITY PHOSPHATASE YOR283W-RELATED"/>
    <property type="match status" value="1"/>
</dbReference>
<organism evidence="1 2">
    <name type="scientific">Cupriavidus pauculus</name>
    <dbReference type="NCBI Taxonomy" id="82633"/>
    <lineage>
        <taxon>Bacteria</taxon>
        <taxon>Pseudomonadati</taxon>
        <taxon>Pseudomonadota</taxon>
        <taxon>Betaproteobacteria</taxon>
        <taxon>Burkholderiales</taxon>
        <taxon>Burkholderiaceae</taxon>
        <taxon>Cupriavidus</taxon>
    </lineage>
</organism>
<dbReference type="SMART" id="SM00855">
    <property type="entry name" value="PGAM"/>
    <property type="match status" value="1"/>
</dbReference>
<evidence type="ECO:0000313" key="2">
    <source>
        <dbReference type="Proteomes" id="UP000234341"/>
    </source>
</evidence>
<dbReference type="Gene3D" id="3.40.50.1240">
    <property type="entry name" value="Phosphoglycerate mutase-like"/>
    <property type="match status" value="1"/>
</dbReference>
<name>A0A2N5CGX9_9BURK</name>
<dbReference type="InterPro" id="IPR050275">
    <property type="entry name" value="PGM_Phosphatase"/>
</dbReference>
<sequence>MEVLLIRHAQPEVAAGICYGRLDLALVQPVTPDPTQAVAGLALPHRIVTSPAMRARDTTAHLIAGVPDLPAADVDPRLREMDFGTWEGQPWADIPRDALDLWAADLMHACPHGGESPAQAAARVGEWADALDIESDQRLWVVSHAGPMRMLAAHWLGISLAQTLNWSLGFGATCKFSLGDGAPRLGWWNREAG</sequence>
<comment type="caution">
    <text evidence="1">The sequence shown here is derived from an EMBL/GenBank/DDBJ whole genome shotgun (WGS) entry which is preliminary data.</text>
</comment>
<protein>
    <submittedName>
        <fullName evidence="1">Alpha-ribazole phosphatase</fullName>
    </submittedName>
</protein>
<evidence type="ECO:0000313" key="1">
    <source>
        <dbReference type="EMBL" id="PLQ01496.1"/>
    </source>
</evidence>
<dbReference type="OrthoDB" id="5296884at2"/>
<dbReference type="GO" id="GO:0005737">
    <property type="term" value="C:cytoplasm"/>
    <property type="evidence" value="ECO:0007669"/>
    <property type="project" value="TreeGrafter"/>
</dbReference>
<dbReference type="AlphaFoldDB" id="A0A2N5CGX9"/>
<dbReference type="EMBL" id="PJRP01000002">
    <property type="protein sequence ID" value="PLQ01496.1"/>
    <property type="molecule type" value="Genomic_DNA"/>
</dbReference>
<dbReference type="InterPro" id="IPR029033">
    <property type="entry name" value="His_PPase_superfam"/>
</dbReference>
<dbReference type="RefSeq" id="WP_101680848.1">
    <property type="nucleotide sequence ID" value="NZ_PJRP01000002.1"/>
</dbReference>
<dbReference type="Proteomes" id="UP000234341">
    <property type="component" value="Unassembled WGS sequence"/>
</dbReference>
<reference evidence="1 2" key="1">
    <citation type="submission" date="2017-12" db="EMBL/GenBank/DDBJ databases">
        <title>Genome sequence of the active heterotrophic nitrifier-denitrifier, Cupriavidus pauculus UM1.</title>
        <authorList>
            <person name="Putonti C."/>
            <person name="Castignetti D."/>
        </authorList>
    </citation>
    <scope>NUCLEOTIDE SEQUENCE [LARGE SCALE GENOMIC DNA]</scope>
    <source>
        <strain evidence="1 2">UM1</strain>
    </source>
</reference>